<dbReference type="EMBL" id="VSSQ01067008">
    <property type="protein sequence ID" value="MPN19450.1"/>
    <property type="molecule type" value="Genomic_DNA"/>
</dbReference>
<dbReference type="AlphaFoldDB" id="A0A645G0M2"/>
<sequence>MRFACSNADKLEKISVDTVSGSVEIILPENNGFTLSYDTVSGSTNNDFAMKNNQYKGGDIAIDVNTVSGSLDLFNR</sequence>
<proteinExistence type="predicted"/>
<protein>
    <recommendedName>
        <fullName evidence="2">Adhesin domain-containing protein</fullName>
    </recommendedName>
</protein>
<accession>A0A645G0M2</accession>
<comment type="caution">
    <text evidence="1">The sequence shown here is derived from an EMBL/GenBank/DDBJ whole genome shotgun (WGS) entry which is preliminary data.</text>
</comment>
<evidence type="ECO:0000313" key="1">
    <source>
        <dbReference type="EMBL" id="MPN19450.1"/>
    </source>
</evidence>
<evidence type="ECO:0008006" key="2">
    <source>
        <dbReference type="Google" id="ProtNLM"/>
    </source>
</evidence>
<gene>
    <name evidence="1" type="ORF">SDC9_166819</name>
</gene>
<reference evidence="1" key="1">
    <citation type="submission" date="2019-08" db="EMBL/GenBank/DDBJ databases">
        <authorList>
            <person name="Kucharzyk K."/>
            <person name="Murdoch R.W."/>
            <person name="Higgins S."/>
            <person name="Loffler F."/>
        </authorList>
    </citation>
    <scope>NUCLEOTIDE SEQUENCE</scope>
</reference>
<organism evidence="1">
    <name type="scientific">bioreactor metagenome</name>
    <dbReference type="NCBI Taxonomy" id="1076179"/>
    <lineage>
        <taxon>unclassified sequences</taxon>
        <taxon>metagenomes</taxon>
        <taxon>ecological metagenomes</taxon>
    </lineage>
</organism>
<name>A0A645G0M2_9ZZZZ</name>